<dbReference type="Gene3D" id="1.10.1410.40">
    <property type="match status" value="1"/>
</dbReference>
<dbReference type="GO" id="GO:0046872">
    <property type="term" value="F:metal ion binding"/>
    <property type="evidence" value="ECO:0007669"/>
    <property type="project" value="UniProtKB-KW"/>
</dbReference>
<evidence type="ECO:0000256" key="11">
    <source>
        <dbReference type="ARBA" id="ARBA00023211"/>
    </source>
</evidence>
<evidence type="ECO:0000256" key="4">
    <source>
        <dbReference type="ARBA" id="ARBA00022679"/>
    </source>
</evidence>
<reference evidence="14" key="1">
    <citation type="submission" date="2022-12" db="EMBL/GenBank/DDBJ databases">
        <title>Chromosome-level genome assembly of the bean flower thrips Megalurothrips usitatus.</title>
        <authorList>
            <person name="Ma L."/>
            <person name="Liu Q."/>
            <person name="Li H."/>
            <person name="Cai W."/>
        </authorList>
    </citation>
    <scope>NUCLEOTIDE SEQUENCE</scope>
    <source>
        <strain evidence="14">Cailab_2022a</strain>
    </source>
</reference>
<keyword evidence="11" id="KW-0464">Manganese</keyword>
<dbReference type="Pfam" id="PF20266">
    <property type="entry name" value="Mab-21_C"/>
    <property type="match status" value="1"/>
</dbReference>
<dbReference type="GO" id="GO:0005525">
    <property type="term" value="F:GTP binding"/>
    <property type="evidence" value="ECO:0007669"/>
    <property type="project" value="UniProtKB-KW"/>
</dbReference>
<evidence type="ECO:0000256" key="1">
    <source>
        <dbReference type="ARBA" id="ARBA00001936"/>
    </source>
</evidence>
<evidence type="ECO:0000313" key="14">
    <source>
        <dbReference type="EMBL" id="KAJ1525285.1"/>
    </source>
</evidence>
<keyword evidence="10" id="KW-0342">GTP-binding</keyword>
<comment type="similarity">
    <text evidence="3">Belongs to the mab-21 family.</text>
</comment>
<evidence type="ECO:0000256" key="7">
    <source>
        <dbReference type="ARBA" id="ARBA00022741"/>
    </source>
</evidence>
<name>A0AAV7XGT0_9NEOP</name>
<keyword evidence="8" id="KW-0067">ATP-binding</keyword>
<evidence type="ECO:0008006" key="16">
    <source>
        <dbReference type="Google" id="ProtNLM"/>
    </source>
</evidence>
<comment type="cofactor">
    <cofactor evidence="1">
        <name>Mn(2+)</name>
        <dbReference type="ChEBI" id="CHEBI:29035"/>
    </cofactor>
</comment>
<evidence type="ECO:0000256" key="3">
    <source>
        <dbReference type="ARBA" id="ARBA00008307"/>
    </source>
</evidence>
<evidence type="ECO:0000259" key="13">
    <source>
        <dbReference type="Pfam" id="PF20266"/>
    </source>
</evidence>
<dbReference type="SMART" id="SM01265">
    <property type="entry name" value="Mab-21"/>
    <property type="match status" value="1"/>
</dbReference>
<feature type="domain" description="Mab-21-like HhH/H2TH-like" evidence="13">
    <location>
        <begin position="292"/>
        <end position="371"/>
    </location>
</feature>
<dbReference type="GO" id="GO:0016779">
    <property type="term" value="F:nucleotidyltransferase activity"/>
    <property type="evidence" value="ECO:0007669"/>
    <property type="project" value="UniProtKB-KW"/>
</dbReference>
<dbReference type="EMBL" id="JAPTSV010000008">
    <property type="protein sequence ID" value="KAJ1525285.1"/>
    <property type="molecule type" value="Genomic_DNA"/>
</dbReference>
<keyword evidence="4" id="KW-0808">Transferase</keyword>
<dbReference type="PANTHER" id="PTHR10656">
    <property type="entry name" value="CELL FATE DETERMINING PROTEIN MAB21-RELATED"/>
    <property type="match status" value="1"/>
</dbReference>
<evidence type="ECO:0000313" key="15">
    <source>
        <dbReference type="Proteomes" id="UP001075354"/>
    </source>
</evidence>
<dbReference type="InterPro" id="IPR046903">
    <property type="entry name" value="Mab-21-like_nuc_Trfase"/>
</dbReference>
<accession>A0AAV7XGT0</accession>
<protein>
    <recommendedName>
        <fullName evidence="16">Cyclic GMP-AMP synthase-like</fullName>
    </recommendedName>
</protein>
<dbReference type="Pfam" id="PF03281">
    <property type="entry name" value="Mab-21"/>
    <property type="match status" value="1"/>
</dbReference>
<keyword evidence="7" id="KW-0547">Nucleotide-binding</keyword>
<dbReference type="InterPro" id="IPR046906">
    <property type="entry name" value="Mab-21_HhH/H2TH-like"/>
</dbReference>
<comment type="cofactor">
    <cofactor evidence="2">
        <name>Mg(2+)</name>
        <dbReference type="ChEBI" id="CHEBI:18420"/>
    </cofactor>
</comment>
<keyword evidence="9" id="KW-0460">Magnesium</keyword>
<keyword evidence="5" id="KW-0548">Nucleotidyltransferase</keyword>
<proteinExistence type="inferred from homology"/>
<dbReference type="InterPro" id="IPR024810">
    <property type="entry name" value="MAB21L/cGLR"/>
</dbReference>
<evidence type="ECO:0000256" key="10">
    <source>
        <dbReference type="ARBA" id="ARBA00023134"/>
    </source>
</evidence>
<comment type="caution">
    <text evidence="14">The sequence shown here is derived from an EMBL/GenBank/DDBJ whole genome shotgun (WGS) entry which is preliminary data.</text>
</comment>
<keyword evidence="15" id="KW-1185">Reference proteome</keyword>
<evidence type="ECO:0000259" key="12">
    <source>
        <dbReference type="Pfam" id="PF03281"/>
    </source>
</evidence>
<evidence type="ECO:0000256" key="2">
    <source>
        <dbReference type="ARBA" id="ARBA00001946"/>
    </source>
</evidence>
<feature type="domain" description="Mab-21-like nucleotidyltransferase" evidence="12">
    <location>
        <begin position="82"/>
        <end position="287"/>
    </location>
</feature>
<evidence type="ECO:0000256" key="9">
    <source>
        <dbReference type="ARBA" id="ARBA00022842"/>
    </source>
</evidence>
<evidence type="ECO:0000256" key="6">
    <source>
        <dbReference type="ARBA" id="ARBA00022723"/>
    </source>
</evidence>
<organism evidence="14 15">
    <name type="scientific">Megalurothrips usitatus</name>
    <name type="common">bean blossom thrips</name>
    <dbReference type="NCBI Taxonomy" id="439358"/>
    <lineage>
        <taxon>Eukaryota</taxon>
        <taxon>Metazoa</taxon>
        <taxon>Ecdysozoa</taxon>
        <taxon>Arthropoda</taxon>
        <taxon>Hexapoda</taxon>
        <taxon>Insecta</taxon>
        <taxon>Pterygota</taxon>
        <taxon>Neoptera</taxon>
        <taxon>Paraneoptera</taxon>
        <taxon>Thysanoptera</taxon>
        <taxon>Terebrantia</taxon>
        <taxon>Thripoidea</taxon>
        <taxon>Thripidae</taxon>
        <taxon>Megalurothrips</taxon>
    </lineage>
</organism>
<gene>
    <name evidence="14" type="ORF">ONE63_010108</name>
</gene>
<sequence length="409" mass="46785">MTTVNGQNVDELFQTDSFKKSLKSAEHVIQYVNKQYISINDSDYTVYANHLKAVLSTLVPLMKKADTLFNNLYQKEHFAGSYADKLKIGKPTEYDMNLIIKLPVSPDNLEFEDAAPSFIKIKVNRVAFEKASTDLNFYGRGWVDDEGYLLQTKFRDWMESVLTKALNPLELDESPEGNYGNTRCLKVRKDNAGEQVYKIGHKKSGPAMTLKVVTPDNCALDVDLVPAFQFGHPKWPTSVIPLPETSANKSWVVIPKPKKLKDGVKLEVNDTREWRMSFLDQEREIIKESGTVKPTIKLLKKLRDTNSLKQLSSYAIKTVVMLEMEKNQPDFWKNRSTFIFLFMLNRLIGHIKSGHIPFFWDKRDDLLKMGKTQAENVGGCLTRLLKDMVKNVESNPCIIAEKLCKYAQK</sequence>
<keyword evidence="6" id="KW-0479">Metal-binding</keyword>
<evidence type="ECO:0000256" key="8">
    <source>
        <dbReference type="ARBA" id="ARBA00022840"/>
    </source>
</evidence>
<dbReference type="Gene3D" id="3.30.460.90">
    <property type="match status" value="1"/>
</dbReference>
<evidence type="ECO:0000256" key="5">
    <source>
        <dbReference type="ARBA" id="ARBA00022695"/>
    </source>
</evidence>
<dbReference type="PANTHER" id="PTHR10656:SF42">
    <property type="entry name" value="CYCLIC GMP-AMP SYNTHASE-LIKE PROTEIN-RELATED"/>
    <property type="match status" value="1"/>
</dbReference>
<dbReference type="AlphaFoldDB" id="A0AAV7XGT0"/>
<dbReference type="GO" id="GO:0005524">
    <property type="term" value="F:ATP binding"/>
    <property type="evidence" value="ECO:0007669"/>
    <property type="project" value="UniProtKB-KW"/>
</dbReference>
<dbReference type="Proteomes" id="UP001075354">
    <property type="component" value="Chromosome 8"/>
</dbReference>